<dbReference type="SUPFAM" id="SSF55008">
    <property type="entry name" value="HMA, heavy metal-associated domain"/>
    <property type="match status" value="1"/>
</dbReference>
<dbReference type="OrthoDB" id="694602at2759"/>
<evidence type="ECO:0000259" key="2">
    <source>
        <dbReference type="PROSITE" id="PS50846"/>
    </source>
</evidence>
<comment type="caution">
    <text evidence="3">The sequence shown here is derived from an EMBL/GenBank/DDBJ whole genome shotgun (WGS) entry which is preliminary data.</text>
</comment>
<protein>
    <recommendedName>
        <fullName evidence="2">HMA domain-containing protein</fullName>
    </recommendedName>
</protein>
<dbReference type="STRING" id="888268.A0A1E5V1L1"/>
<feature type="domain" description="HMA" evidence="2">
    <location>
        <begin position="1"/>
        <end position="67"/>
    </location>
</feature>
<dbReference type="Pfam" id="PF00403">
    <property type="entry name" value="HMA"/>
    <property type="match status" value="1"/>
</dbReference>
<dbReference type="PROSITE" id="PS50846">
    <property type="entry name" value="HMA_2"/>
    <property type="match status" value="1"/>
</dbReference>
<feature type="region of interest" description="Disordered" evidence="1">
    <location>
        <begin position="194"/>
        <end position="248"/>
    </location>
</feature>
<feature type="compositionally biased region" description="Low complexity" evidence="1">
    <location>
        <begin position="200"/>
        <end position="214"/>
    </location>
</feature>
<reference evidence="3 4" key="1">
    <citation type="submission" date="2016-09" db="EMBL/GenBank/DDBJ databases">
        <title>The draft genome of Dichanthelium oligosanthes: A C3 panicoid grass species.</title>
        <authorList>
            <person name="Studer A.J."/>
            <person name="Schnable J.C."/>
            <person name="Brutnell T.P."/>
        </authorList>
    </citation>
    <scope>NUCLEOTIDE SEQUENCE [LARGE SCALE GENOMIC DNA]</scope>
    <source>
        <strain evidence="4">cv. Kellogg 1175</strain>
        <tissue evidence="3">Leaf</tissue>
    </source>
</reference>
<dbReference type="AlphaFoldDB" id="A0A1E5V1L1"/>
<dbReference type="EMBL" id="LWDX02054870">
    <property type="protein sequence ID" value="OEL19001.1"/>
    <property type="molecule type" value="Genomic_DNA"/>
</dbReference>
<evidence type="ECO:0000313" key="4">
    <source>
        <dbReference type="Proteomes" id="UP000095767"/>
    </source>
</evidence>
<dbReference type="InterPro" id="IPR044594">
    <property type="entry name" value="HIPP01/3/5/6"/>
</dbReference>
<gene>
    <name evidence="3" type="ORF">BAE44_0019979</name>
</gene>
<dbReference type="Proteomes" id="UP000095767">
    <property type="component" value="Unassembled WGS sequence"/>
</dbReference>
<feature type="region of interest" description="Disordered" evidence="1">
    <location>
        <begin position="293"/>
        <end position="351"/>
    </location>
</feature>
<evidence type="ECO:0000256" key="1">
    <source>
        <dbReference type="SAM" id="MobiDB-lite"/>
    </source>
</evidence>
<dbReference type="CDD" id="cd00371">
    <property type="entry name" value="HMA"/>
    <property type="match status" value="1"/>
</dbReference>
<proteinExistence type="predicted"/>
<evidence type="ECO:0000313" key="3">
    <source>
        <dbReference type="EMBL" id="OEL19001.1"/>
    </source>
</evidence>
<dbReference type="GO" id="GO:0046872">
    <property type="term" value="F:metal ion binding"/>
    <property type="evidence" value="ECO:0007669"/>
    <property type="project" value="InterPro"/>
</dbReference>
<name>A0A1E5V1L1_9POAL</name>
<dbReference type="Gene3D" id="3.30.70.100">
    <property type="match status" value="1"/>
</dbReference>
<dbReference type="InterPro" id="IPR006121">
    <property type="entry name" value="HMA_dom"/>
</dbReference>
<dbReference type="InterPro" id="IPR036163">
    <property type="entry name" value="HMA_dom_sf"/>
</dbReference>
<dbReference type="PANTHER" id="PTHR46413">
    <property type="entry name" value="HEAVY METAL-ASSOCIATED ISOPRENYLATED PLANT PROTEIN 6"/>
    <property type="match status" value="1"/>
</dbReference>
<sequence>MAPVVLSMDVHCDSCAKKIRKAAMKVPGAESVTASFETGLVVVEGTADAAALRARIKAKTGKPVKVVSDGAEEGEPAPAAAAACRLRITGRRRLARLGQLIQLRRPSSWRWSCTAAPAPRRRGHGHDGRARTADASAVATSLEVRMGRPVRVVSDLRRADVPAGYDHEWRKASAARAAAQQMQEMYGAMHVEPQEAATDASSLSSLSSAPSSSGSRRRRRTNQRAPSPPGQSVGISRPLSPPASSYGAPPPQGGYGYYYPAPGGVYGGQEWAAAAPPSGGFYMHQGGEMFGGQQWPAYPPPAPEPEGYCPSYSGQQGENPGSCGYYPYGGQQDENPGGCSIQRRSSARLVD</sequence>
<keyword evidence="4" id="KW-1185">Reference proteome</keyword>
<organism evidence="3 4">
    <name type="scientific">Dichanthelium oligosanthes</name>
    <dbReference type="NCBI Taxonomy" id="888268"/>
    <lineage>
        <taxon>Eukaryota</taxon>
        <taxon>Viridiplantae</taxon>
        <taxon>Streptophyta</taxon>
        <taxon>Embryophyta</taxon>
        <taxon>Tracheophyta</taxon>
        <taxon>Spermatophyta</taxon>
        <taxon>Magnoliopsida</taxon>
        <taxon>Liliopsida</taxon>
        <taxon>Poales</taxon>
        <taxon>Poaceae</taxon>
        <taxon>PACMAD clade</taxon>
        <taxon>Panicoideae</taxon>
        <taxon>Panicodae</taxon>
        <taxon>Paniceae</taxon>
        <taxon>Dichantheliinae</taxon>
        <taxon>Dichanthelium</taxon>
    </lineage>
</organism>
<accession>A0A1E5V1L1</accession>
<dbReference type="PANTHER" id="PTHR46413:SF6">
    <property type="entry name" value="HMA DOMAIN-CONTAINING PROTEIN"/>
    <property type="match status" value="1"/>
</dbReference>